<reference evidence="4 7" key="1">
    <citation type="submission" date="2021-11" db="EMBL/GenBank/DDBJ databases">
        <title>Draft genome sequence of Capnocytophaga sp. strain KC07075 isolated from cat oral cavity.</title>
        <authorList>
            <person name="Suzuki M."/>
            <person name="Imaoka K."/>
            <person name="Kimura M."/>
            <person name="Morikawa S."/>
            <person name="Maeda K."/>
        </authorList>
    </citation>
    <scope>NUCLEOTIDE SEQUENCE</scope>
    <source>
        <strain evidence="4">KC07075</strain>
        <strain evidence="5 7">KC07079</strain>
    </source>
</reference>
<name>A0AAV5AYB4_9FLAO</name>
<evidence type="ECO:0000256" key="2">
    <source>
        <dbReference type="ARBA" id="ARBA00023002"/>
    </source>
</evidence>
<dbReference type="GO" id="GO:0016491">
    <property type="term" value="F:oxidoreductase activity"/>
    <property type="evidence" value="ECO:0007669"/>
    <property type="project" value="UniProtKB-KW"/>
</dbReference>
<proteinExistence type="inferred from homology"/>
<feature type="domain" description="Gfo/Idh/MocA-like oxidoreductase C-terminal" evidence="3">
    <location>
        <begin position="2"/>
        <end position="170"/>
    </location>
</feature>
<evidence type="ECO:0000313" key="4">
    <source>
        <dbReference type="EMBL" id="GJM51420.1"/>
    </source>
</evidence>
<dbReference type="Pfam" id="PF02894">
    <property type="entry name" value="GFO_IDH_MocA_C"/>
    <property type="match status" value="1"/>
</dbReference>
<evidence type="ECO:0000256" key="1">
    <source>
        <dbReference type="ARBA" id="ARBA00010928"/>
    </source>
</evidence>
<dbReference type="Gene3D" id="3.40.50.720">
    <property type="entry name" value="NAD(P)-binding Rossmann-like Domain"/>
    <property type="match status" value="1"/>
</dbReference>
<keyword evidence="2" id="KW-0560">Oxidoreductase</keyword>
<organism evidence="4 6">
    <name type="scientific">Capnocytophaga catalasegens</name>
    <dbReference type="NCBI Taxonomy" id="1004260"/>
    <lineage>
        <taxon>Bacteria</taxon>
        <taxon>Pseudomonadati</taxon>
        <taxon>Bacteroidota</taxon>
        <taxon>Flavobacteriia</taxon>
        <taxon>Flavobacteriales</taxon>
        <taxon>Flavobacteriaceae</taxon>
        <taxon>Capnocytophaga</taxon>
    </lineage>
</organism>
<dbReference type="EMBL" id="BQKB01000020">
    <property type="protein sequence ID" value="GJM52869.1"/>
    <property type="molecule type" value="Genomic_DNA"/>
</dbReference>
<sequence length="178" mass="20687">MGTLHDLGAHLIDQALQLFGLPKSVFADIGFFRKNTQTNDYFELILFYENELRVRLKSSTMAKERGWEYVIHGNNGSFLQQRFDTQEDELSKDTIPTMQNWLDEIKTPNGILNTTTFYEQTIAQNGNYMNFYQDLYDAIVFKKSNPVPAYQAVETMQVIDCAMESFLEKKIKKLELSK</sequence>
<dbReference type="AlphaFoldDB" id="A0AAV5AYB4"/>
<dbReference type="Proteomes" id="UP001207736">
    <property type="component" value="Unassembled WGS sequence"/>
</dbReference>
<evidence type="ECO:0000259" key="3">
    <source>
        <dbReference type="Pfam" id="PF02894"/>
    </source>
</evidence>
<evidence type="ECO:0000313" key="5">
    <source>
        <dbReference type="EMBL" id="GJM52869.1"/>
    </source>
</evidence>
<comment type="similarity">
    <text evidence="1">Belongs to the Gfo/Idh/MocA family.</text>
</comment>
<evidence type="ECO:0000313" key="7">
    <source>
        <dbReference type="Proteomes" id="UP001208692"/>
    </source>
</evidence>
<dbReference type="InterPro" id="IPR051317">
    <property type="entry name" value="Gfo/Idh/MocA_oxidoreduct"/>
</dbReference>
<dbReference type="Gene3D" id="3.30.360.10">
    <property type="entry name" value="Dihydrodipicolinate Reductase, domain 2"/>
    <property type="match status" value="1"/>
</dbReference>
<keyword evidence="7" id="KW-1185">Reference proteome</keyword>
<gene>
    <name evidence="4" type="ORF">RCZ15_23930</name>
    <name evidence="5" type="ORF">RCZ16_11860</name>
</gene>
<dbReference type="PANTHER" id="PTHR43708:SF5">
    <property type="entry name" value="CONSERVED EXPRESSED OXIDOREDUCTASE (EUROFUNG)-RELATED"/>
    <property type="match status" value="1"/>
</dbReference>
<dbReference type="PANTHER" id="PTHR43708">
    <property type="entry name" value="CONSERVED EXPRESSED OXIDOREDUCTASE (EUROFUNG)"/>
    <property type="match status" value="1"/>
</dbReference>
<dbReference type="EMBL" id="BQKA01000055">
    <property type="protein sequence ID" value="GJM51420.1"/>
    <property type="molecule type" value="Genomic_DNA"/>
</dbReference>
<evidence type="ECO:0000313" key="6">
    <source>
        <dbReference type="Proteomes" id="UP001207736"/>
    </source>
</evidence>
<dbReference type="Proteomes" id="UP001208692">
    <property type="component" value="Unassembled WGS sequence"/>
</dbReference>
<protein>
    <recommendedName>
        <fullName evidence="3">Gfo/Idh/MocA-like oxidoreductase C-terminal domain-containing protein</fullName>
    </recommendedName>
</protein>
<accession>A0AAV5AYB4</accession>
<dbReference type="SUPFAM" id="SSF55347">
    <property type="entry name" value="Glyceraldehyde-3-phosphate dehydrogenase-like, C-terminal domain"/>
    <property type="match status" value="1"/>
</dbReference>
<dbReference type="InterPro" id="IPR004104">
    <property type="entry name" value="Gfo/Idh/MocA-like_OxRdtase_C"/>
</dbReference>
<comment type="caution">
    <text evidence="4">The sequence shown here is derived from an EMBL/GenBank/DDBJ whole genome shotgun (WGS) entry which is preliminary data.</text>
</comment>